<keyword evidence="2" id="KW-0472">Membrane</keyword>
<dbReference type="SUPFAM" id="SSF48452">
    <property type="entry name" value="TPR-like"/>
    <property type="match status" value="1"/>
</dbReference>
<dbReference type="EMBL" id="CP006644">
    <property type="protein sequence ID" value="AHE54046.1"/>
    <property type="molecule type" value="Genomic_DNA"/>
</dbReference>
<proteinExistence type="predicted"/>
<dbReference type="OrthoDB" id="7559170at2"/>
<gene>
    <name evidence="3" type="ORF">NX02_11685</name>
</gene>
<name>W0AAD9_9SPHN</name>
<evidence type="ECO:0008006" key="5">
    <source>
        <dbReference type="Google" id="ProtNLM"/>
    </source>
</evidence>
<dbReference type="InterPro" id="IPR014562">
    <property type="entry name" value="UCP030959_TPR_rpt-cont"/>
</dbReference>
<evidence type="ECO:0000313" key="4">
    <source>
        <dbReference type="Proteomes" id="UP000018851"/>
    </source>
</evidence>
<dbReference type="eggNOG" id="COG4700">
    <property type="taxonomic scope" value="Bacteria"/>
</dbReference>
<dbReference type="KEGG" id="ssan:NX02_11685"/>
<protein>
    <recommendedName>
        <fullName evidence="5">Tetratricopeptide repeat protein</fullName>
    </recommendedName>
</protein>
<dbReference type="PATRIC" id="fig|1123269.5.peg.2267"/>
<dbReference type="Pfam" id="PF14559">
    <property type="entry name" value="TPR_19"/>
    <property type="match status" value="1"/>
</dbReference>
<sequence>MAFVVASMLLQVLCAVHAVRTGRGQMWLFIILLFSVIGCIVYFCAEVLPDMRGNRHVRTARGAAVAKLDPERDLREARSRLEVADTVANRVALADALAGLERHGEAVAAYREALAMMPMDDPRIETRLARALFESGDATGALAVIEALPQAAGTGEGDQRLLLKARILAELGRPAEALALYADLVTRVPGEEARCRYAALLLESGNRMQARSVLEEVERRAKRLDRTQRFAERDMYDWAERELKALRG</sequence>
<evidence type="ECO:0000256" key="2">
    <source>
        <dbReference type="SAM" id="Phobius"/>
    </source>
</evidence>
<dbReference type="Proteomes" id="UP000018851">
    <property type="component" value="Chromosome"/>
</dbReference>
<keyword evidence="2" id="KW-1133">Transmembrane helix</keyword>
<dbReference type="InterPro" id="IPR011990">
    <property type="entry name" value="TPR-like_helical_dom_sf"/>
</dbReference>
<feature type="coiled-coil region" evidence="1">
    <location>
        <begin position="207"/>
        <end position="234"/>
    </location>
</feature>
<dbReference type="HOGENOM" id="CLU_088596_0_0_5"/>
<keyword evidence="4" id="KW-1185">Reference proteome</keyword>
<dbReference type="PIRSF" id="PIRSF030959">
    <property type="entry name" value="UCP030959"/>
    <property type="match status" value="1"/>
</dbReference>
<keyword evidence="2" id="KW-0812">Transmembrane</keyword>
<dbReference type="RefSeq" id="WP_025292268.1">
    <property type="nucleotide sequence ID" value="NZ_CP006644.1"/>
</dbReference>
<organism evidence="3 4">
    <name type="scientific">Sphingomonas sanxanigenens DSM 19645 = NX02</name>
    <dbReference type="NCBI Taxonomy" id="1123269"/>
    <lineage>
        <taxon>Bacteria</taxon>
        <taxon>Pseudomonadati</taxon>
        <taxon>Pseudomonadota</taxon>
        <taxon>Alphaproteobacteria</taxon>
        <taxon>Sphingomonadales</taxon>
        <taxon>Sphingomonadaceae</taxon>
        <taxon>Sphingomonas</taxon>
    </lineage>
</organism>
<dbReference type="STRING" id="1123269.NX02_11685"/>
<reference evidence="3 4" key="1">
    <citation type="submission" date="2013-07" db="EMBL/GenBank/DDBJ databases">
        <title>Completed genome of Sphingomonas sanxanigenens NX02.</title>
        <authorList>
            <person name="Ma T."/>
            <person name="Huang H."/>
            <person name="Wu M."/>
            <person name="Li X."/>
            <person name="Li G."/>
        </authorList>
    </citation>
    <scope>NUCLEOTIDE SEQUENCE [LARGE SCALE GENOMIC DNA]</scope>
    <source>
        <strain evidence="3 4">NX02</strain>
    </source>
</reference>
<evidence type="ECO:0000313" key="3">
    <source>
        <dbReference type="EMBL" id="AHE54046.1"/>
    </source>
</evidence>
<dbReference type="AlphaFoldDB" id="W0AAD9"/>
<accession>W0AAD9</accession>
<dbReference type="Gene3D" id="1.25.40.10">
    <property type="entry name" value="Tetratricopeptide repeat domain"/>
    <property type="match status" value="2"/>
</dbReference>
<keyword evidence="1" id="KW-0175">Coiled coil</keyword>
<feature type="transmembrane region" description="Helical" evidence="2">
    <location>
        <begin position="28"/>
        <end position="48"/>
    </location>
</feature>
<evidence type="ECO:0000256" key="1">
    <source>
        <dbReference type="SAM" id="Coils"/>
    </source>
</evidence>